<keyword evidence="3" id="KW-1185">Reference proteome</keyword>
<dbReference type="GO" id="GO:0032454">
    <property type="term" value="F:histone H3K9 demethylase activity"/>
    <property type="evidence" value="ECO:0007669"/>
    <property type="project" value="TreeGrafter"/>
</dbReference>
<organism evidence="2 3">
    <name type="scientific">Brachionus calyciflorus</name>
    <dbReference type="NCBI Taxonomy" id="104777"/>
    <lineage>
        <taxon>Eukaryota</taxon>
        <taxon>Metazoa</taxon>
        <taxon>Spiralia</taxon>
        <taxon>Gnathifera</taxon>
        <taxon>Rotifera</taxon>
        <taxon>Eurotatoria</taxon>
        <taxon>Monogononta</taxon>
        <taxon>Pseudotrocha</taxon>
        <taxon>Ploima</taxon>
        <taxon>Brachionidae</taxon>
        <taxon>Brachionus</taxon>
    </lineage>
</organism>
<comment type="caution">
    <text evidence="2">The sequence shown here is derived from an EMBL/GenBank/DDBJ whole genome shotgun (WGS) entry which is preliminary data.</text>
</comment>
<accession>A0A814KMN2</accession>
<reference evidence="2" key="1">
    <citation type="submission" date="2021-02" db="EMBL/GenBank/DDBJ databases">
        <authorList>
            <person name="Nowell W R."/>
        </authorList>
    </citation>
    <scope>NUCLEOTIDE SEQUENCE</scope>
    <source>
        <strain evidence="2">Ploen Becks lab</strain>
    </source>
</reference>
<evidence type="ECO:0000259" key="1">
    <source>
        <dbReference type="PROSITE" id="PS51183"/>
    </source>
</evidence>
<dbReference type="PANTHER" id="PTHR10694">
    <property type="entry name" value="LYSINE-SPECIFIC DEMETHYLASE"/>
    <property type="match status" value="1"/>
</dbReference>
<dbReference type="InterPro" id="IPR003349">
    <property type="entry name" value="JmjN"/>
</dbReference>
<sequence>MEEFSNFHSYISRIFNSFRVYGTVKIVPPKEWIRPVFQIEKIKDNLMFKHQIIKYLTENCFGLEFTGKEKSLNFDDVKNLLKNDEAKFDFWDKMKQKNKLESLYSIDNDFSFFSDEQGAWNLSSLKTELDLVRNNSGHKVIGIHTPYVYFGRPYSGFAM</sequence>
<name>A0A814KMN2_9BILA</name>
<dbReference type="PROSITE" id="PS51183">
    <property type="entry name" value="JMJN"/>
    <property type="match status" value="1"/>
</dbReference>
<evidence type="ECO:0000313" key="2">
    <source>
        <dbReference type="EMBL" id="CAF1053061.1"/>
    </source>
</evidence>
<feature type="non-terminal residue" evidence="2">
    <location>
        <position position="1"/>
    </location>
</feature>
<protein>
    <recommendedName>
        <fullName evidence="1">JmjN domain-containing protein</fullName>
    </recommendedName>
</protein>
<gene>
    <name evidence="2" type="ORF">OXX778_LOCUS18921</name>
</gene>
<dbReference type="GO" id="GO:0051864">
    <property type="term" value="F:histone H3K36 demethylase activity"/>
    <property type="evidence" value="ECO:0007669"/>
    <property type="project" value="TreeGrafter"/>
</dbReference>
<feature type="domain" description="JmjN" evidence="1">
    <location>
        <begin position="1"/>
        <end position="35"/>
    </location>
</feature>
<dbReference type="GO" id="GO:0010468">
    <property type="term" value="P:regulation of gene expression"/>
    <property type="evidence" value="ECO:0007669"/>
    <property type="project" value="TreeGrafter"/>
</dbReference>
<dbReference type="Proteomes" id="UP000663879">
    <property type="component" value="Unassembled WGS sequence"/>
</dbReference>
<proteinExistence type="predicted"/>
<dbReference type="AlphaFoldDB" id="A0A814KMN2"/>
<dbReference type="SMART" id="SM00545">
    <property type="entry name" value="JmjN"/>
    <property type="match status" value="1"/>
</dbReference>
<dbReference type="GO" id="GO:0005634">
    <property type="term" value="C:nucleus"/>
    <property type="evidence" value="ECO:0007669"/>
    <property type="project" value="TreeGrafter"/>
</dbReference>
<dbReference type="EMBL" id="CAJNOC010005465">
    <property type="protein sequence ID" value="CAF1053061.1"/>
    <property type="molecule type" value="Genomic_DNA"/>
</dbReference>
<dbReference type="PANTHER" id="PTHR10694:SF7">
    <property type="entry name" value="[HISTONE H3]-TRIMETHYL-L-LYSINE(9) DEMETHYLASE"/>
    <property type="match status" value="1"/>
</dbReference>
<evidence type="ECO:0000313" key="3">
    <source>
        <dbReference type="Proteomes" id="UP000663879"/>
    </source>
</evidence>
<dbReference type="GO" id="GO:0000785">
    <property type="term" value="C:chromatin"/>
    <property type="evidence" value="ECO:0007669"/>
    <property type="project" value="TreeGrafter"/>
</dbReference>
<dbReference type="Gene3D" id="2.60.120.650">
    <property type="entry name" value="Cupin"/>
    <property type="match status" value="1"/>
</dbReference>